<dbReference type="InterPro" id="IPR002575">
    <property type="entry name" value="Aminoglycoside_PTrfase"/>
</dbReference>
<dbReference type="Proteomes" id="UP000676194">
    <property type="component" value="Chromosome"/>
</dbReference>
<gene>
    <name evidence="2" type="ORF">KIH39_22195</name>
</gene>
<dbReference type="Pfam" id="PF01636">
    <property type="entry name" value="APH"/>
    <property type="match status" value="1"/>
</dbReference>
<dbReference type="AlphaFoldDB" id="A0A8E6B3Z7"/>
<feature type="domain" description="Aminoglycoside phosphotransferase" evidence="1">
    <location>
        <begin position="23"/>
        <end position="261"/>
    </location>
</feature>
<dbReference type="Gene3D" id="3.90.1200.10">
    <property type="match status" value="1"/>
</dbReference>
<accession>A0A8E6B3Z7</accession>
<dbReference type="EMBL" id="CP074694">
    <property type="protein sequence ID" value="QVL31528.1"/>
    <property type="molecule type" value="Genomic_DNA"/>
</dbReference>
<evidence type="ECO:0000313" key="2">
    <source>
        <dbReference type="EMBL" id="QVL31528.1"/>
    </source>
</evidence>
<sequence length="336" mass="38324">MGKHDLPPQEVLRQFPLGWAEHWVPLPSGYSDACLWKNPSAKLVLKASLATSLTLGQLNDIRTWVDFTQAQGFHLLPQLIPTSNFQAGYEYQNRVWFLMSEMPGEPDLSKATMATGVQQIAEQLARLHAIWKSRFETCGPFPGVRRRMKILSTAEEIFSTFGQMIPHSTRSVSEDVRSWLIRLYLFLPSLVPVAVRQLESLQRLTVPIQPCLCDCWYRNFLFEDTQLTGLIDLDAMKLDHPSVDLARILGSLFPDHPAKWSEFFSYYQNGPGAPLVDPEWVRKLDFSGTVCAGLYWMRRLLLDNPSSGHSEQVHSKIEEILRRLSRPLISFGDPII</sequence>
<name>A0A8E6B3Z7_9BACT</name>
<evidence type="ECO:0000313" key="3">
    <source>
        <dbReference type="Proteomes" id="UP000676194"/>
    </source>
</evidence>
<protein>
    <submittedName>
        <fullName evidence="2">Aminoglycoside phosphotransferase family protein</fullName>
    </submittedName>
</protein>
<dbReference type="InterPro" id="IPR011009">
    <property type="entry name" value="Kinase-like_dom_sf"/>
</dbReference>
<dbReference type="SUPFAM" id="SSF56112">
    <property type="entry name" value="Protein kinase-like (PK-like)"/>
    <property type="match status" value="1"/>
</dbReference>
<reference evidence="2" key="1">
    <citation type="submission" date="2021-05" db="EMBL/GenBank/DDBJ databases">
        <title>Complete genome sequence of the cellulolytic planctomycete Telmatocola sphagniphila SP2T and characterization of the first cellulase from planctomycetes.</title>
        <authorList>
            <person name="Rakitin A.L."/>
            <person name="Beletsky A.V."/>
            <person name="Naumoff D.G."/>
            <person name="Kulichevskaya I.S."/>
            <person name="Mardanov A.V."/>
            <person name="Ravin N.V."/>
            <person name="Dedysh S.N."/>
        </authorList>
    </citation>
    <scope>NUCLEOTIDE SEQUENCE</scope>
    <source>
        <strain evidence="2">SP2T</strain>
    </source>
</reference>
<keyword evidence="3" id="KW-1185">Reference proteome</keyword>
<evidence type="ECO:0000259" key="1">
    <source>
        <dbReference type="Pfam" id="PF01636"/>
    </source>
</evidence>
<dbReference type="KEGG" id="tsph:KIH39_22195"/>
<dbReference type="RefSeq" id="WP_213495499.1">
    <property type="nucleotide sequence ID" value="NZ_CP074694.1"/>
</dbReference>
<organism evidence="2 3">
    <name type="scientific">Telmatocola sphagniphila</name>
    <dbReference type="NCBI Taxonomy" id="1123043"/>
    <lineage>
        <taxon>Bacteria</taxon>
        <taxon>Pseudomonadati</taxon>
        <taxon>Planctomycetota</taxon>
        <taxon>Planctomycetia</taxon>
        <taxon>Gemmatales</taxon>
        <taxon>Gemmataceae</taxon>
    </lineage>
</organism>
<proteinExistence type="predicted"/>